<evidence type="ECO:0000259" key="2">
    <source>
        <dbReference type="Pfam" id="PF03703"/>
    </source>
</evidence>
<dbReference type="Pfam" id="PF03703">
    <property type="entry name" value="bPH_2"/>
    <property type="match status" value="1"/>
</dbReference>
<keyword evidence="1" id="KW-1133">Transmembrane helix</keyword>
<proteinExistence type="predicted"/>
<accession>A0ABP7P734</accession>
<feature type="domain" description="YdbS-like PH" evidence="2">
    <location>
        <begin position="76"/>
        <end position="150"/>
    </location>
</feature>
<dbReference type="Proteomes" id="UP001418444">
    <property type="component" value="Unassembled WGS sequence"/>
</dbReference>
<sequence length="161" mass="17640">MVLDLLQPDHPQLTPVSPRLSTARRMSSALFFAIPAIAGAVLAALVQPAFWALTGAAVAAWAVSFWVIGRRVSAHRYLEDRADIIVARGRWWRQVTVVPYGRIQFVDLDEGPLLRLFGLARLQLNTASATSDAAIDGIPRAAAQELRERLSERAREAMAGL</sequence>
<comment type="caution">
    <text evidence="3">The sequence shown here is derived from an EMBL/GenBank/DDBJ whole genome shotgun (WGS) entry which is preliminary data.</text>
</comment>
<keyword evidence="4" id="KW-1185">Reference proteome</keyword>
<keyword evidence="1" id="KW-0472">Membrane</keyword>
<dbReference type="RefSeq" id="WP_344783412.1">
    <property type="nucleotide sequence ID" value="NZ_BAAAZW010000005.1"/>
</dbReference>
<feature type="transmembrane region" description="Helical" evidence="1">
    <location>
        <begin position="26"/>
        <end position="44"/>
    </location>
</feature>
<dbReference type="PANTHER" id="PTHR34473">
    <property type="entry name" value="UPF0699 TRANSMEMBRANE PROTEIN YDBS"/>
    <property type="match status" value="1"/>
</dbReference>
<dbReference type="PANTHER" id="PTHR34473:SF3">
    <property type="entry name" value="TRANSMEMBRANE PROTEIN-RELATED"/>
    <property type="match status" value="1"/>
</dbReference>
<organism evidence="3 4">
    <name type="scientific">Gordonia caeni</name>
    <dbReference type="NCBI Taxonomy" id="1007097"/>
    <lineage>
        <taxon>Bacteria</taxon>
        <taxon>Bacillati</taxon>
        <taxon>Actinomycetota</taxon>
        <taxon>Actinomycetes</taxon>
        <taxon>Mycobacteriales</taxon>
        <taxon>Gordoniaceae</taxon>
        <taxon>Gordonia</taxon>
    </lineage>
</organism>
<dbReference type="EMBL" id="BAAAZW010000005">
    <property type="protein sequence ID" value="GAA3960849.1"/>
    <property type="molecule type" value="Genomic_DNA"/>
</dbReference>
<evidence type="ECO:0000256" key="1">
    <source>
        <dbReference type="SAM" id="Phobius"/>
    </source>
</evidence>
<protein>
    <submittedName>
        <fullName evidence="3">PH domain-containing protein</fullName>
    </submittedName>
</protein>
<keyword evidence="1" id="KW-0812">Transmembrane</keyword>
<feature type="transmembrane region" description="Helical" evidence="1">
    <location>
        <begin position="50"/>
        <end position="68"/>
    </location>
</feature>
<evidence type="ECO:0000313" key="4">
    <source>
        <dbReference type="Proteomes" id="UP001418444"/>
    </source>
</evidence>
<dbReference type="InterPro" id="IPR005182">
    <property type="entry name" value="YdbS-like_PH"/>
</dbReference>
<evidence type="ECO:0000313" key="3">
    <source>
        <dbReference type="EMBL" id="GAA3960849.1"/>
    </source>
</evidence>
<reference evidence="4" key="1">
    <citation type="journal article" date="2019" name="Int. J. Syst. Evol. Microbiol.">
        <title>The Global Catalogue of Microorganisms (GCM) 10K type strain sequencing project: providing services to taxonomists for standard genome sequencing and annotation.</title>
        <authorList>
            <consortium name="The Broad Institute Genomics Platform"/>
            <consortium name="The Broad Institute Genome Sequencing Center for Infectious Disease"/>
            <person name="Wu L."/>
            <person name="Ma J."/>
        </authorList>
    </citation>
    <scope>NUCLEOTIDE SEQUENCE [LARGE SCALE GENOMIC DNA]</scope>
    <source>
        <strain evidence="4">JCM 16923</strain>
    </source>
</reference>
<name>A0ABP7P734_9ACTN</name>
<gene>
    <name evidence="3" type="ORF">GCM10022231_21130</name>
</gene>